<keyword evidence="2" id="KW-1133">Transmembrane helix</keyword>
<keyword evidence="2" id="KW-0472">Membrane</keyword>
<keyword evidence="4" id="KW-1185">Reference proteome</keyword>
<protein>
    <submittedName>
        <fullName evidence="3">Peptidase M23</fullName>
    </submittedName>
</protein>
<feature type="region of interest" description="Disordered" evidence="1">
    <location>
        <begin position="209"/>
        <end position="258"/>
    </location>
</feature>
<dbReference type="HOGENOM" id="CLU_705796_0_0_11"/>
<dbReference type="EMBL" id="JNFQ01000007">
    <property type="protein sequence ID" value="KFG71449.1"/>
    <property type="molecule type" value="Genomic_DNA"/>
</dbReference>
<reference evidence="3 4" key="1">
    <citation type="submission" date="2014-05" db="EMBL/GenBank/DDBJ databases">
        <title>Complete genome sequence of the Streptomyces mutabilis TRM45540.</title>
        <authorList>
            <person name="Luo X."/>
            <person name="Zhang L."/>
        </authorList>
    </citation>
    <scope>NUCLEOTIDE SEQUENCE [LARGE SCALE GENOMIC DNA]</scope>
    <source>
        <strain evidence="3 4">TRM45540</strain>
    </source>
</reference>
<comment type="caution">
    <text evidence="3">The sequence shown here is derived from an EMBL/GenBank/DDBJ whole genome shotgun (WGS) entry which is preliminary data.</text>
</comment>
<dbReference type="AlphaFoldDB" id="A0A086MRD1"/>
<evidence type="ECO:0000256" key="2">
    <source>
        <dbReference type="SAM" id="Phobius"/>
    </source>
</evidence>
<gene>
    <name evidence="3" type="ORF">FM21_34840</name>
</gene>
<dbReference type="Proteomes" id="UP000029095">
    <property type="component" value="Unassembled WGS sequence"/>
</dbReference>
<dbReference type="RefSeq" id="WP_043385919.1">
    <property type="nucleotide sequence ID" value="NZ_KN039950.1"/>
</dbReference>
<accession>A0A086MRD1</accession>
<name>A0A086MRD1_9ACTN</name>
<feature type="region of interest" description="Disordered" evidence="1">
    <location>
        <begin position="51"/>
        <end position="74"/>
    </location>
</feature>
<feature type="transmembrane region" description="Helical" evidence="2">
    <location>
        <begin position="21"/>
        <end position="44"/>
    </location>
</feature>
<keyword evidence="2" id="KW-0812">Transmembrane</keyword>
<evidence type="ECO:0000313" key="3">
    <source>
        <dbReference type="EMBL" id="KFG71449.1"/>
    </source>
</evidence>
<dbReference type="STRING" id="1915400.FM21_34840"/>
<organism evidence="3 4">
    <name type="scientific">Streptomyces mutabilis</name>
    <dbReference type="NCBI Taxonomy" id="67332"/>
    <lineage>
        <taxon>Bacteria</taxon>
        <taxon>Bacillati</taxon>
        <taxon>Actinomycetota</taxon>
        <taxon>Actinomycetes</taxon>
        <taxon>Kitasatosporales</taxon>
        <taxon>Streptomycetaceae</taxon>
        <taxon>Streptomyces</taxon>
    </lineage>
</organism>
<sequence>MDERDLMRGALKATGIVKKGAQLKYGAIAMVIFIVCLILLGMLFPAGQASATDCEDTGPGTADASAVSGGAGTQATGTLHEQQVSYAKVIDQAAKKADLPGRATLIALMTAMQESTMQNLDHGHADSLGLFQQRPSMGWGTKQQIMTPSYAAESFFLGRGTNDGLVDIKGWDNMPLGDAAQKVQKSAYPELYAGHETAMRKLARDAGINLERGGSTTGGSGSTSNDSTPVTSENDNCAATKPGTGSAGGQFTDGTQTWKLNNPRTVEEAIAWAKKNSGTGSSANWYQRCLAFTAIVYGWNFSGVNYAIDHYSVVPKSMQHDGDRHPPAGALMYWDTGHRAGHIAVYLGDGKVASNDILRPGYIDIVDAELFETKWGARYIGWTPPVFPRAG</sequence>
<evidence type="ECO:0000313" key="4">
    <source>
        <dbReference type="Proteomes" id="UP000029095"/>
    </source>
</evidence>
<evidence type="ECO:0000256" key="1">
    <source>
        <dbReference type="SAM" id="MobiDB-lite"/>
    </source>
</evidence>
<proteinExistence type="predicted"/>